<dbReference type="CDD" id="cd09074">
    <property type="entry name" value="INPP5c"/>
    <property type="match status" value="1"/>
</dbReference>
<evidence type="ECO:0000256" key="2">
    <source>
        <dbReference type="ARBA" id="ARBA00004580"/>
    </source>
</evidence>
<dbReference type="SUPFAM" id="SSF56219">
    <property type="entry name" value="DNase I-like"/>
    <property type="match status" value="1"/>
</dbReference>
<dbReference type="PANTHER" id="PTHR11200:SF300">
    <property type="entry name" value="TYPE II INOSITOL 1,4,5-TRISPHOSPHATE 5-PHOSPHATASE"/>
    <property type="match status" value="1"/>
</dbReference>
<dbReference type="InterPro" id="IPR000300">
    <property type="entry name" value="IPPc"/>
</dbReference>
<evidence type="ECO:0000259" key="6">
    <source>
        <dbReference type="PROSITE" id="PS50238"/>
    </source>
</evidence>
<evidence type="ECO:0000256" key="1">
    <source>
        <dbReference type="ARBA" id="ARBA00004146"/>
    </source>
</evidence>
<dbReference type="Gene3D" id="2.60.40.10">
    <property type="entry name" value="Immunoglobulins"/>
    <property type="match status" value="1"/>
</dbReference>
<keyword evidence="3" id="KW-0967">Endosome</keyword>
<comment type="subcellular location">
    <subcellularLocation>
        <location evidence="2">Cytoplasmic vesicle</location>
        <location evidence="2">Phagosome membrane</location>
    </subcellularLocation>
    <subcellularLocation>
        <location evidence="1">Early endosome membrane</location>
    </subcellularLocation>
</comment>
<dbReference type="InterPro" id="IPR000198">
    <property type="entry name" value="RhoGAP_dom"/>
</dbReference>
<evidence type="ECO:0000256" key="4">
    <source>
        <dbReference type="ARBA" id="ARBA00023329"/>
    </source>
</evidence>
<gene>
    <name evidence="7" type="ORF">ENUP19_0047G0017</name>
</gene>
<sequence>MVEVIDHVTCPIEKYEEVNDIMNDSVVSLLFNNNERELNKDVAEIQDPIITFKKILVREVVKPKTETKDPTEVSDETNVQVNDEDKEFREASIQQSIDRLNEIEEKYKSYEDQITKEEVLLYLNNPEDWKYHQLEKFSNEYRDSIPLKVSCHTYNIDQNIFEPNYLEPWLIVDFDSDIVVASVQELDMSATGIVAGRGITEKGTIWKNNLFETLKKKGNYHFVKMEQLCGIVIFMFAKPEIVPLMKNIETSWHAVGKMGLANKGGVAIRFDMNETRFCFVNSHLAAHQQFLDKRNGHWKMIWEELKFKKCKIVDHDYIIWMGDLNYRIEMEDSVVRDLMYKGELDTLYAKDQLNTSKAKGIVFYGFKEAPIHFIPTFKIICGKDEYIDDRIPAWCDRVLCRTQNAYPYEVCNYTSHNLLLSDHKPVSCCFTLYPSKTLPDKLEEVNFKIWKMTDYIEKKLTPYVEIDKTELYYEEVELSQTYHQIIKIKNIGEYPTRFEFSQRPDSKLVCPTYYVICPQDGLLQPGEEQDVKVTLFIQPEQAMIVCKKTIVDVFSLSFAYGGIHFITSKVDIVDSIFGKDLKTVTSMKDPYQSVEGSITTGLINQQIPKEIWRLGSDIISEIKADTLIQHPTEATVREVLHSINTNSRYTTKSASAMLQGLSYFLMALPDSLIPSSRFYDVTTCKTKVDAYAVINSLPNENYSLFFYITVLIRQIVESINNKTITLQTVCDFFSRLILRHPTSSVIIKENIERISNFLMNFVDI</sequence>
<dbReference type="InterPro" id="IPR008936">
    <property type="entry name" value="Rho_GTPase_activation_prot"/>
</dbReference>
<feature type="domain" description="Rho-GAP" evidence="6">
    <location>
        <begin position="592"/>
        <end position="764"/>
    </location>
</feature>
<organism evidence="7 8">
    <name type="scientific">Entamoeba nuttalli</name>
    <dbReference type="NCBI Taxonomy" id="412467"/>
    <lineage>
        <taxon>Eukaryota</taxon>
        <taxon>Amoebozoa</taxon>
        <taxon>Evosea</taxon>
        <taxon>Archamoebae</taxon>
        <taxon>Mastigamoebida</taxon>
        <taxon>Entamoebidae</taxon>
        <taxon>Entamoeba</taxon>
    </lineage>
</organism>
<dbReference type="InterPro" id="IPR048869">
    <property type="entry name" value="OCRL-1_2_ASH"/>
</dbReference>
<dbReference type="SUPFAM" id="SSF48350">
    <property type="entry name" value="GTPase activation domain, GAP"/>
    <property type="match status" value="1"/>
</dbReference>
<dbReference type="Pfam" id="PF21310">
    <property type="entry name" value="OCRL-like_ASH"/>
    <property type="match status" value="1"/>
</dbReference>
<keyword evidence="5" id="KW-0175">Coiled coil</keyword>
<dbReference type="EMBL" id="BAAFRS010000047">
    <property type="protein sequence ID" value="GAB1219958.1"/>
    <property type="molecule type" value="Genomic_DNA"/>
</dbReference>
<dbReference type="Pfam" id="PF22669">
    <property type="entry name" value="Exo_endo_phos2"/>
    <property type="match status" value="1"/>
</dbReference>
<dbReference type="SMART" id="SM00128">
    <property type="entry name" value="IPPc"/>
    <property type="match status" value="1"/>
</dbReference>
<keyword evidence="8" id="KW-1185">Reference proteome</keyword>
<accession>A0ABQ0DAS7</accession>
<dbReference type="SMART" id="SM00324">
    <property type="entry name" value="RhoGAP"/>
    <property type="match status" value="1"/>
</dbReference>
<evidence type="ECO:0000256" key="3">
    <source>
        <dbReference type="ARBA" id="ARBA00022753"/>
    </source>
</evidence>
<name>A0ABQ0DAS7_9EUKA</name>
<dbReference type="InterPro" id="IPR013783">
    <property type="entry name" value="Ig-like_fold"/>
</dbReference>
<reference evidence="7 8" key="1">
    <citation type="journal article" date="2019" name="PLoS Negl. Trop. Dis.">
        <title>Whole genome sequencing of Entamoeba nuttalli reveals mammalian host-related molecular signatures and a novel octapeptide-repeat surface protein.</title>
        <authorList>
            <person name="Tanaka M."/>
            <person name="Makiuchi T."/>
            <person name="Komiyama T."/>
            <person name="Shiina T."/>
            <person name="Osaki K."/>
            <person name="Tachibana H."/>
        </authorList>
    </citation>
    <scope>NUCLEOTIDE SEQUENCE [LARGE SCALE GENOMIC DNA]</scope>
    <source>
        <strain evidence="7 8">P19-061405</strain>
    </source>
</reference>
<evidence type="ECO:0000313" key="8">
    <source>
        <dbReference type="Proteomes" id="UP001628156"/>
    </source>
</evidence>
<dbReference type="CDD" id="cd04380">
    <property type="entry name" value="RhoGAP_OCRL1"/>
    <property type="match status" value="1"/>
</dbReference>
<dbReference type="Gene3D" id="1.10.555.10">
    <property type="entry name" value="Rho GTPase activation protein"/>
    <property type="match status" value="1"/>
</dbReference>
<dbReference type="PANTHER" id="PTHR11200">
    <property type="entry name" value="INOSITOL 5-PHOSPHATASE"/>
    <property type="match status" value="1"/>
</dbReference>
<dbReference type="InterPro" id="IPR036691">
    <property type="entry name" value="Endo/exonu/phosph_ase_sf"/>
</dbReference>
<dbReference type="Gene3D" id="3.60.10.10">
    <property type="entry name" value="Endonuclease/exonuclease/phosphatase"/>
    <property type="match status" value="1"/>
</dbReference>
<dbReference type="InterPro" id="IPR047078">
    <property type="entry name" value="RhoGAP_OCRL1"/>
</dbReference>
<comment type="caution">
    <text evidence="7">The sequence shown here is derived from an EMBL/GenBank/DDBJ whole genome shotgun (WGS) entry which is preliminary data.</text>
</comment>
<proteinExistence type="predicted"/>
<dbReference type="InterPro" id="IPR046985">
    <property type="entry name" value="IP5"/>
</dbReference>
<feature type="coiled-coil region" evidence="5">
    <location>
        <begin position="93"/>
        <end position="120"/>
    </location>
</feature>
<dbReference type="Proteomes" id="UP001628156">
    <property type="component" value="Unassembled WGS sequence"/>
</dbReference>
<protein>
    <recommendedName>
        <fullName evidence="6">Rho-GAP domain-containing protein</fullName>
    </recommendedName>
</protein>
<keyword evidence="4" id="KW-0968">Cytoplasmic vesicle</keyword>
<evidence type="ECO:0000256" key="5">
    <source>
        <dbReference type="SAM" id="Coils"/>
    </source>
</evidence>
<evidence type="ECO:0000313" key="7">
    <source>
        <dbReference type="EMBL" id="GAB1219958.1"/>
    </source>
</evidence>
<dbReference type="PROSITE" id="PS50238">
    <property type="entry name" value="RHOGAP"/>
    <property type="match status" value="1"/>
</dbReference>